<proteinExistence type="predicted"/>
<dbReference type="NCBIfam" id="TIGR00199">
    <property type="entry name" value="PncC_domain"/>
    <property type="match status" value="1"/>
</dbReference>
<comment type="caution">
    <text evidence="2">The sequence shown here is derived from an EMBL/GenBank/DDBJ whole genome shotgun (WGS) entry which is preliminary data.</text>
</comment>
<name>A0A2W5FKJ9_9BACT</name>
<organism evidence="2 3">
    <name type="scientific">Micavibrio aeruginosavorus</name>
    <dbReference type="NCBI Taxonomy" id="349221"/>
    <lineage>
        <taxon>Bacteria</taxon>
        <taxon>Pseudomonadati</taxon>
        <taxon>Bdellovibrionota</taxon>
        <taxon>Bdellovibrionia</taxon>
        <taxon>Bdellovibrionales</taxon>
        <taxon>Pseudobdellovibrionaceae</taxon>
        <taxon>Micavibrio</taxon>
    </lineage>
</organism>
<feature type="domain" description="CinA C-terminal" evidence="1">
    <location>
        <begin position="4"/>
        <end position="157"/>
    </location>
</feature>
<protein>
    <submittedName>
        <fullName evidence="2">Damage-inducible protein CinA</fullName>
    </submittedName>
</protein>
<sequence>MHMSLAKQAQKYLIEKSMMLVTAESCTGGMIAVAMTDIPGASKIFDRGFVTYSNESKIEQLDVPAKIIETYGAVSEETAKAMADGALQATSKAQISIAVTGVAGPDGGSPEKPVGLVYISIGSLDDDTLVFKHNFKGDRDEIRDQAVTSAFNHLIKALS</sequence>
<evidence type="ECO:0000313" key="3">
    <source>
        <dbReference type="Proteomes" id="UP000249739"/>
    </source>
</evidence>
<dbReference type="Gene3D" id="3.90.950.20">
    <property type="entry name" value="CinA-like"/>
    <property type="match status" value="1"/>
</dbReference>
<dbReference type="AlphaFoldDB" id="A0A2W5FKJ9"/>
<gene>
    <name evidence="2" type="ORF">DI586_08495</name>
</gene>
<reference evidence="2 3" key="1">
    <citation type="submission" date="2017-08" db="EMBL/GenBank/DDBJ databases">
        <title>Infants hospitalized years apart are colonized by the same room-sourced microbial strains.</title>
        <authorList>
            <person name="Brooks B."/>
            <person name="Olm M.R."/>
            <person name="Firek B.A."/>
            <person name="Baker R."/>
            <person name="Thomas B.C."/>
            <person name="Morowitz M.J."/>
            <person name="Banfield J.F."/>
        </authorList>
    </citation>
    <scope>NUCLEOTIDE SEQUENCE [LARGE SCALE GENOMIC DNA]</scope>
    <source>
        <strain evidence="2">S2_006_000_R2_64</strain>
    </source>
</reference>
<evidence type="ECO:0000259" key="1">
    <source>
        <dbReference type="Pfam" id="PF02464"/>
    </source>
</evidence>
<dbReference type="SUPFAM" id="SSF142433">
    <property type="entry name" value="CinA-like"/>
    <property type="match status" value="1"/>
</dbReference>
<evidence type="ECO:0000313" key="2">
    <source>
        <dbReference type="EMBL" id="PZP54914.1"/>
    </source>
</evidence>
<dbReference type="InterPro" id="IPR008136">
    <property type="entry name" value="CinA_C"/>
</dbReference>
<dbReference type="EMBL" id="QFOT01000101">
    <property type="protein sequence ID" value="PZP54914.1"/>
    <property type="molecule type" value="Genomic_DNA"/>
</dbReference>
<dbReference type="InterPro" id="IPR036653">
    <property type="entry name" value="CinA-like_C"/>
</dbReference>
<accession>A0A2W5FKJ9</accession>
<dbReference type="Pfam" id="PF02464">
    <property type="entry name" value="CinA"/>
    <property type="match status" value="1"/>
</dbReference>
<dbReference type="Proteomes" id="UP000249739">
    <property type="component" value="Unassembled WGS sequence"/>
</dbReference>